<dbReference type="eggNOG" id="ENOG50325XS">
    <property type="taxonomic scope" value="Bacteria"/>
</dbReference>
<gene>
    <name evidence="1" type="ordered locus">Psed_6725</name>
</gene>
<accession>F2L6T4</accession>
<geneLocation type="plasmid" evidence="1 2">
    <name>pPSED01</name>
</geneLocation>
<evidence type="ECO:0000313" key="2">
    <source>
        <dbReference type="Proteomes" id="UP000007809"/>
    </source>
</evidence>
<keyword evidence="2" id="KW-1185">Reference proteome</keyword>
<dbReference type="AlphaFoldDB" id="F2L6T4"/>
<evidence type="ECO:0000313" key="1">
    <source>
        <dbReference type="EMBL" id="AEA28806.1"/>
    </source>
</evidence>
<dbReference type="RefSeq" id="WP_013678700.1">
    <property type="nucleotide sequence ID" value="NC_015314.1"/>
</dbReference>
<protein>
    <submittedName>
        <fullName evidence="1">Uncharacterized protein</fullName>
    </submittedName>
</protein>
<proteinExistence type="predicted"/>
<dbReference type="HOGENOM" id="CLU_3047168_0_0_11"/>
<dbReference type="EMBL" id="CP002594">
    <property type="protein sequence ID" value="AEA28806.1"/>
    <property type="molecule type" value="Genomic_DNA"/>
</dbReference>
<organism evidence="1 2">
    <name type="scientific">Pseudonocardia dioxanivorans (strain ATCC 55486 / DSM 44775 / JCM 13855 / CB1190)</name>
    <dbReference type="NCBI Taxonomy" id="675635"/>
    <lineage>
        <taxon>Bacteria</taxon>
        <taxon>Bacillati</taxon>
        <taxon>Actinomycetota</taxon>
        <taxon>Actinomycetes</taxon>
        <taxon>Pseudonocardiales</taxon>
        <taxon>Pseudonocardiaceae</taxon>
        <taxon>Pseudonocardia</taxon>
    </lineage>
</organism>
<dbReference type="OrthoDB" id="3541030at2"/>
<sequence length="54" mass="5793">MLELAPWGGESLNLANPDAPVRTLAFGAAGEGLVTYLILEAQRRVDVLDVLWLG</sequence>
<reference evidence="1 2" key="1">
    <citation type="journal article" date="2011" name="J. Bacteriol.">
        <title>Genome sequence of the 1,4-dioxane-degrading Pseudonocardia dioxanivorans strain CB1190.</title>
        <authorList>
            <person name="Sales C.M."/>
            <person name="Mahendra S."/>
            <person name="Grostern A."/>
            <person name="Parales R.E."/>
            <person name="Goodwin L.A."/>
            <person name="Woyke T."/>
            <person name="Nolan M."/>
            <person name="Lapidus A."/>
            <person name="Chertkov O."/>
            <person name="Ovchinnikova G."/>
            <person name="Sczyrba A."/>
            <person name="Alvarez-Cohen L."/>
        </authorList>
    </citation>
    <scope>NUCLEOTIDE SEQUENCE [LARGE SCALE GENOMIC DNA]</scope>
    <source>
        <strain evidence="2">ATCC 55486 / DSM 44775 / JCM 13855 / CB1190</strain>
    </source>
</reference>
<dbReference type="KEGG" id="pdx:Psed_6725"/>
<name>F2L6T4_PSEUX</name>
<keyword evidence="1" id="KW-0614">Plasmid</keyword>
<dbReference type="Proteomes" id="UP000007809">
    <property type="component" value="Plasmid pPSED01"/>
</dbReference>